<comment type="caution">
    <text evidence="2">Lacks conserved residue(s) required for the propagation of feature annotation.</text>
</comment>
<feature type="active site" evidence="2">
    <location>
        <position position="316"/>
    </location>
</feature>
<dbReference type="RefSeq" id="WP_346761999.1">
    <property type="nucleotide sequence ID" value="NZ_JAUJEB010000010.1"/>
</dbReference>
<evidence type="ECO:0000256" key="2">
    <source>
        <dbReference type="HAMAP-Rule" id="MF_00296"/>
    </source>
</evidence>
<dbReference type="GO" id="GO:0004414">
    <property type="term" value="F:homoserine O-acetyltransferase activity"/>
    <property type="evidence" value="ECO:0007669"/>
    <property type="project" value="UniProtKB-EC"/>
</dbReference>
<dbReference type="InterPro" id="IPR000073">
    <property type="entry name" value="AB_hydrolase_1"/>
</dbReference>
<dbReference type="SUPFAM" id="SSF53474">
    <property type="entry name" value="alpha/beta-Hydrolases"/>
    <property type="match status" value="1"/>
</dbReference>
<feature type="active site" evidence="2">
    <location>
        <position position="287"/>
    </location>
</feature>
<dbReference type="EMBL" id="JAUJEB010000010">
    <property type="protein sequence ID" value="MDN5216661.1"/>
    <property type="molecule type" value="Genomic_DNA"/>
</dbReference>
<feature type="binding site" evidence="2">
    <location>
        <position position="199"/>
    </location>
    <ligand>
        <name>substrate</name>
    </ligand>
</feature>
<evidence type="ECO:0000313" key="5">
    <source>
        <dbReference type="Proteomes" id="UP001172083"/>
    </source>
</evidence>
<dbReference type="EC" id="2.3.1.31" evidence="2"/>
<accession>A0ABT8LHJ1</accession>
<reference evidence="4" key="1">
    <citation type="submission" date="2023-06" db="EMBL/GenBank/DDBJ databases">
        <title>Genomic of Agaribacillus aureum.</title>
        <authorList>
            <person name="Wang G."/>
        </authorList>
    </citation>
    <scope>NUCLEOTIDE SEQUENCE</scope>
    <source>
        <strain evidence="4">BMA12</strain>
    </source>
</reference>
<gene>
    <name evidence="4" type="primary">metX</name>
    <name evidence="2" type="synonym">metXA</name>
    <name evidence="4" type="ORF">QQ020_31620</name>
</gene>
<dbReference type="PANTHER" id="PTHR32268">
    <property type="entry name" value="HOMOSERINE O-ACETYLTRANSFERASE"/>
    <property type="match status" value="1"/>
</dbReference>
<sequence>MKTHTFTYKPNFNLENGGMLGGFELEYVTKGKLNRAGDNVIWVCHPLTASADFSEWWHGLVEKLYDPQKYFIICANVLGGCYGSTGPLSPNLHTGEVYFHKFPPITIRDMVKAFGLLRSHLKINRIDTLIGASMGGQQALEWAIMEPDSMERLVLVATNAQHSPWGIAFNESQRMAIALDPTWKLNYPKAGINGLKAARAMAMLSYRSYECYANSQRENDNEKRDDYKASAYQRYQGDKLADRFNAYSYWHLSKAMDSHHVGRGRGGISEALRKIKARVTIIGIASDMLFPLEEQRLLAMHIRGAQYIEIDSAHGHDGFLTEVGQLSFVLNDKNRSIHRCVG</sequence>
<comment type="pathway">
    <text evidence="2">Amino-acid biosynthesis; L-methionine biosynthesis via de novo pathway; O-acetyl-L-homoserine from L-homoserine: step 1/1.</text>
</comment>
<comment type="subcellular location">
    <subcellularLocation>
        <location evidence="2">Cytoplasm</location>
    </subcellularLocation>
</comment>
<proteinExistence type="inferred from homology"/>
<keyword evidence="2" id="KW-0486">Methionine biosynthesis</keyword>
<dbReference type="Gene3D" id="3.40.50.1820">
    <property type="entry name" value="alpha/beta hydrolase"/>
    <property type="match status" value="1"/>
</dbReference>
<dbReference type="Pfam" id="PF00561">
    <property type="entry name" value="Abhydrolase_1"/>
    <property type="match status" value="1"/>
</dbReference>
<feature type="binding site" evidence="2">
    <location>
        <position position="317"/>
    </location>
    <ligand>
        <name>substrate</name>
    </ligand>
</feature>
<keyword evidence="1 2" id="KW-0808">Transferase</keyword>
<keyword evidence="2" id="KW-0963">Cytoplasm</keyword>
<name>A0ABT8LHJ1_9BACT</name>
<evidence type="ECO:0000259" key="3">
    <source>
        <dbReference type="Pfam" id="PF00561"/>
    </source>
</evidence>
<dbReference type="Proteomes" id="UP001172083">
    <property type="component" value="Unassembled WGS sequence"/>
</dbReference>
<evidence type="ECO:0000313" key="4">
    <source>
        <dbReference type="EMBL" id="MDN5216661.1"/>
    </source>
</evidence>
<keyword evidence="2 4" id="KW-0012">Acyltransferase</keyword>
<comment type="similarity">
    <text evidence="2">Belongs to the AB hydrolase superfamily. MetX family.</text>
</comment>
<dbReference type="NCBIfam" id="TIGR01392">
    <property type="entry name" value="homoserO_Ac_trn"/>
    <property type="match status" value="1"/>
</dbReference>
<organism evidence="4 5">
    <name type="scientific">Agaribacillus aureus</name>
    <dbReference type="NCBI Taxonomy" id="3051825"/>
    <lineage>
        <taxon>Bacteria</taxon>
        <taxon>Pseudomonadati</taxon>
        <taxon>Bacteroidota</taxon>
        <taxon>Cytophagia</taxon>
        <taxon>Cytophagales</taxon>
        <taxon>Splendidivirgaceae</taxon>
        <taxon>Agaribacillus</taxon>
    </lineage>
</organism>
<comment type="function">
    <text evidence="2">Transfers an acetyl group from acetyl-CoA to L-homoserine, forming acetyl-L-homoserine.</text>
</comment>
<dbReference type="PANTHER" id="PTHR32268:SF11">
    <property type="entry name" value="HOMOSERINE O-ACETYLTRANSFERASE"/>
    <property type="match status" value="1"/>
</dbReference>
<dbReference type="HAMAP" id="MF_00296">
    <property type="entry name" value="MetX_acyltransf"/>
    <property type="match status" value="1"/>
</dbReference>
<dbReference type="PIRSF" id="PIRSF000443">
    <property type="entry name" value="Homoser_Ac_trans"/>
    <property type="match status" value="1"/>
</dbReference>
<protein>
    <recommendedName>
        <fullName evidence="2">Homoserine O-acetyltransferase</fullName>
        <shortName evidence="2">HAT</shortName>
        <ecNumber evidence="2">2.3.1.31</ecNumber>
    </recommendedName>
    <alternativeName>
        <fullName evidence="2">Homoserine transacetylase</fullName>
        <shortName evidence="2">HTA</shortName>
    </alternativeName>
</protein>
<comment type="catalytic activity">
    <reaction evidence="2">
        <text>L-homoserine + acetyl-CoA = O-acetyl-L-homoserine + CoA</text>
        <dbReference type="Rhea" id="RHEA:13701"/>
        <dbReference type="ChEBI" id="CHEBI:57287"/>
        <dbReference type="ChEBI" id="CHEBI:57288"/>
        <dbReference type="ChEBI" id="CHEBI:57476"/>
        <dbReference type="ChEBI" id="CHEBI:57716"/>
        <dbReference type="EC" id="2.3.1.31"/>
    </reaction>
</comment>
<comment type="subunit">
    <text evidence="2">Homodimer.</text>
</comment>
<comment type="caution">
    <text evidence="4">The sequence shown here is derived from an EMBL/GenBank/DDBJ whole genome shotgun (WGS) entry which is preliminary data.</text>
</comment>
<feature type="domain" description="AB hydrolase-1" evidence="3">
    <location>
        <begin position="41"/>
        <end position="321"/>
    </location>
</feature>
<dbReference type="InterPro" id="IPR029058">
    <property type="entry name" value="AB_hydrolase_fold"/>
</dbReference>
<evidence type="ECO:0000256" key="1">
    <source>
        <dbReference type="ARBA" id="ARBA00022679"/>
    </source>
</evidence>
<dbReference type="InterPro" id="IPR008220">
    <property type="entry name" value="HAT_MetX-like"/>
</dbReference>
<keyword evidence="5" id="KW-1185">Reference proteome</keyword>
<keyword evidence="2" id="KW-0028">Amino-acid biosynthesis</keyword>
<feature type="active site" description="Nucleophile" evidence="2">
    <location>
        <position position="133"/>
    </location>
</feature>